<sequence>MKQPHPYLMEKILHTSVRNMTPYRKNWCIETDQHKWIAKRVNNSDNLRWWIKVDQEMRQRGFHSMPIIRSDGKSWLCTPFIEGKTGNYANMEEVKRMIGVLAHFHLAGRGLTTPPEKGAAFLLYHRLHERLVQFYQLMKKVDSIPGELGVFLKRYGRDFYLDGYQTWQQIEKLPLQKIAHEERFLRNLTHRDLASHNWIISPNHQPWLIDFETADYDSQLGDVWQISSRILSENNWSDEWSEFVLLSYESYRPFTSLEKRIIYNLLSFPNEFFREAIGLAKKKRGYQMKYTFPYLQKLVNQRNQWQLQLKRIFYW</sequence>
<dbReference type="SUPFAM" id="SSF56112">
    <property type="entry name" value="Protein kinase-like (PK-like)"/>
    <property type="match status" value="1"/>
</dbReference>
<evidence type="ECO:0000313" key="2">
    <source>
        <dbReference type="EMBL" id="TCS96476.1"/>
    </source>
</evidence>
<protein>
    <submittedName>
        <fullName evidence="2">CotS family spore coat protein</fullName>
    </submittedName>
</protein>
<evidence type="ECO:0000259" key="1">
    <source>
        <dbReference type="Pfam" id="PF01636"/>
    </source>
</evidence>
<name>A0A4R3LG54_9BACL</name>
<gene>
    <name evidence="2" type="ORF">EDD58_101109</name>
</gene>
<reference evidence="2 3" key="1">
    <citation type="submission" date="2019-03" db="EMBL/GenBank/DDBJ databases">
        <title>Genomic Encyclopedia of Type Strains, Phase IV (KMG-IV): sequencing the most valuable type-strain genomes for metagenomic binning, comparative biology and taxonomic classification.</title>
        <authorList>
            <person name="Goeker M."/>
        </authorList>
    </citation>
    <scope>NUCLEOTIDE SEQUENCE [LARGE SCALE GENOMIC DNA]</scope>
    <source>
        <strain evidence="2 3">DSM 45707</strain>
    </source>
</reference>
<dbReference type="InterPro" id="IPR011009">
    <property type="entry name" value="Kinase-like_dom_sf"/>
</dbReference>
<dbReference type="OrthoDB" id="2373610at2"/>
<dbReference type="Proteomes" id="UP000294937">
    <property type="component" value="Unassembled WGS sequence"/>
</dbReference>
<accession>A0A4R3LG54</accession>
<comment type="caution">
    <text evidence="2">The sequence shown here is derived from an EMBL/GenBank/DDBJ whole genome shotgun (WGS) entry which is preliminary data.</text>
</comment>
<dbReference type="EMBL" id="SMAG01000001">
    <property type="protein sequence ID" value="TCS96476.1"/>
    <property type="molecule type" value="Genomic_DNA"/>
</dbReference>
<dbReference type="RefSeq" id="WP_131922890.1">
    <property type="nucleotide sequence ID" value="NZ_SMAG01000001.1"/>
</dbReference>
<dbReference type="Pfam" id="PF01636">
    <property type="entry name" value="APH"/>
    <property type="match status" value="1"/>
</dbReference>
<dbReference type="InterPro" id="IPR002575">
    <property type="entry name" value="Aminoglycoside_PTrfase"/>
</dbReference>
<organism evidence="2 3">
    <name type="scientific">Hazenella coriacea</name>
    <dbReference type="NCBI Taxonomy" id="1179467"/>
    <lineage>
        <taxon>Bacteria</taxon>
        <taxon>Bacillati</taxon>
        <taxon>Bacillota</taxon>
        <taxon>Bacilli</taxon>
        <taxon>Bacillales</taxon>
        <taxon>Thermoactinomycetaceae</taxon>
        <taxon>Hazenella</taxon>
    </lineage>
</organism>
<dbReference type="InterPro" id="IPR047175">
    <property type="entry name" value="CotS-like"/>
</dbReference>
<proteinExistence type="predicted"/>
<dbReference type="Gene3D" id="3.90.1200.10">
    <property type="match status" value="1"/>
</dbReference>
<dbReference type="PANTHER" id="PTHR39179:SF3">
    <property type="entry name" value="COTS-RELATED PROTEIN"/>
    <property type="match status" value="1"/>
</dbReference>
<dbReference type="AlphaFoldDB" id="A0A4R3LG54"/>
<dbReference type="PANTHER" id="PTHR39179">
    <property type="entry name" value="SPORE COAT PROTEIN I"/>
    <property type="match status" value="1"/>
</dbReference>
<dbReference type="GO" id="GO:0042601">
    <property type="term" value="C:endospore-forming forespore"/>
    <property type="evidence" value="ECO:0007669"/>
    <property type="project" value="TreeGrafter"/>
</dbReference>
<evidence type="ECO:0000313" key="3">
    <source>
        <dbReference type="Proteomes" id="UP000294937"/>
    </source>
</evidence>
<keyword evidence="2" id="KW-0167">Capsid protein</keyword>
<feature type="domain" description="Aminoglycoside phosphotransferase" evidence="1">
    <location>
        <begin position="27"/>
        <end position="244"/>
    </location>
</feature>
<keyword evidence="2" id="KW-0946">Virion</keyword>
<keyword evidence="3" id="KW-1185">Reference proteome</keyword>